<dbReference type="InParanoid" id="A0A0G4FZD5"/>
<reference evidence="1 2" key="1">
    <citation type="submission" date="2014-11" db="EMBL/GenBank/DDBJ databases">
        <authorList>
            <person name="Zhu J."/>
            <person name="Qi W."/>
            <person name="Song R."/>
        </authorList>
    </citation>
    <scope>NUCLEOTIDE SEQUENCE [LARGE SCALE GENOMIC DNA]</scope>
</reference>
<name>A0A0G4FZD5_VITBC</name>
<organism evidence="1 2">
    <name type="scientific">Vitrella brassicaformis (strain CCMP3155)</name>
    <dbReference type="NCBI Taxonomy" id="1169540"/>
    <lineage>
        <taxon>Eukaryota</taxon>
        <taxon>Sar</taxon>
        <taxon>Alveolata</taxon>
        <taxon>Colpodellida</taxon>
        <taxon>Vitrellaceae</taxon>
        <taxon>Vitrella</taxon>
    </lineage>
</organism>
<dbReference type="Proteomes" id="UP000041254">
    <property type="component" value="Unassembled WGS sequence"/>
</dbReference>
<proteinExistence type="predicted"/>
<evidence type="ECO:0000313" key="1">
    <source>
        <dbReference type="EMBL" id="CEM20888.1"/>
    </source>
</evidence>
<dbReference type="AlphaFoldDB" id="A0A0G4FZD5"/>
<protein>
    <submittedName>
        <fullName evidence="1">Uncharacterized protein</fullName>
    </submittedName>
</protein>
<keyword evidence="2" id="KW-1185">Reference proteome</keyword>
<dbReference type="EMBL" id="CDMY01000531">
    <property type="protein sequence ID" value="CEM20888.1"/>
    <property type="molecule type" value="Genomic_DNA"/>
</dbReference>
<sequence>MALRRVREGVYQMDGDFSALLRVVPVGDLPAPHNWTVRNYYYYALHAPDHPFAWRYKKGDPVIRCRGSADQRVLHYLYNSFSSFLCDAFLNAWHRVYRNRVLLARIGYEGGYRSLLTGAISEDEAIVVDRLDDGDDLSDVTPSRLVIASGFRPDETTAAWLVVRRGDVELWTTELSLAARRFDARFPVSAPHWRRALRRFRLENAVIG</sequence>
<dbReference type="PhylomeDB" id="A0A0G4FZD5"/>
<gene>
    <name evidence="1" type="ORF">Vbra_16542</name>
</gene>
<accession>A0A0G4FZD5</accession>
<dbReference type="VEuPathDB" id="CryptoDB:Vbra_16542"/>
<evidence type="ECO:0000313" key="2">
    <source>
        <dbReference type="Proteomes" id="UP000041254"/>
    </source>
</evidence>